<feature type="domain" description="PAS fold-3" evidence="1">
    <location>
        <begin position="19"/>
        <end position="108"/>
    </location>
</feature>
<dbReference type="EMBL" id="WUEY01000024">
    <property type="protein sequence ID" value="NEI74050.1"/>
    <property type="molecule type" value="Genomic_DNA"/>
</dbReference>
<name>A0A6L9UJH6_9HYPH</name>
<gene>
    <name evidence="2" type="ORF">GR212_31305</name>
</gene>
<dbReference type="InterPro" id="IPR035965">
    <property type="entry name" value="PAS-like_dom_sf"/>
</dbReference>
<dbReference type="Proteomes" id="UP000483035">
    <property type="component" value="Unassembled WGS sequence"/>
</dbReference>
<dbReference type="CDD" id="cd00130">
    <property type="entry name" value="PAS"/>
    <property type="match status" value="1"/>
</dbReference>
<dbReference type="RefSeq" id="WP_163992916.1">
    <property type="nucleotide sequence ID" value="NZ_WUEY01000024.1"/>
</dbReference>
<dbReference type="AlphaFoldDB" id="A0A6L9UJH6"/>
<evidence type="ECO:0000259" key="1">
    <source>
        <dbReference type="Pfam" id="PF08447"/>
    </source>
</evidence>
<protein>
    <submittedName>
        <fullName evidence="2">PAS domain-containing protein</fullName>
    </submittedName>
</protein>
<proteinExistence type="predicted"/>
<dbReference type="Pfam" id="PF08447">
    <property type="entry name" value="PAS_3"/>
    <property type="match status" value="1"/>
</dbReference>
<accession>A0A6L9UJH6</accession>
<evidence type="ECO:0000313" key="3">
    <source>
        <dbReference type="Proteomes" id="UP000483035"/>
    </source>
</evidence>
<dbReference type="InterPro" id="IPR000014">
    <property type="entry name" value="PAS"/>
</dbReference>
<sequence>MEDEAEAGIFTWSLAENALYADTAVAALFGLNPVATLLGLSPVDYLARVHQADRDDVVKLWLKAVADGLPYSAVYRVMDGTGTIRQVMAHGRCFRDRTGSPAHFAGIIYPFETPTPN</sequence>
<dbReference type="SUPFAM" id="SSF55785">
    <property type="entry name" value="PYP-like sensor domain (PAS domain)"/>
    <property type="match status" value="1"/>
</dbReference>
<reference evidence="2 3" key="1">
    <citation type="submission" date="2019-12" db="EMBL/GenBank/DDBJ databases">
        <title>Rhizobium genotypes associated with high levels of biological nitrogen fixation by grain legumes in a temperate-maritime cropping system.</title>
        <authorList>
            <person name="Maluk M."/>
            <person name="Francesc Ferrando Molina F."/>
            <person name="Lopez Del Egido L."/>
            <person name="Lafos M."/>
            <person name="Langarica-Fuentes A."/>
            <person name="Gebre Yohannes G."/>
            <person name="Young M.W."/>
            <person name="Martin P."/>
            <person name="Gantlett R."/>
            <person name="Kenicer G."/>
            <person name="Hawes C."/>
            <person name="Begg G.S."/>
            <person name="Quilliam R.S."/>
            <person name="Squire G.R."/>
            <person name="Poole P.S."/>
            <person name="Young P.W."/>
            <person name="Iannetta P.M."/>
            <person name="James E.K."/>
        </authorList>
    </citation>
    <scope>NUCLEOTIDE SEQUENCE [LARGE SCALE GENOMIC DNA]</scope>
    <source>
        <strain evidence="2 3">JHI1118</strain>
    </source>
</reference>
<comment type="caution">
    <text evidence="2">The sequence shown here is derived from an EMBL/GenBank/DDBJ whole genome shotgun (WGS) entry which is preliminary data.</text>
</comment>
<dbReference type="Gene3D" id="3.30.450.20">
    <property type="entry name" value="PAS domain"/>
    <property type="match status" value="1"/>
</dbReference>
<evidence type="ECO:0000313" key="2">
    <source>
        <dbReference type="EMBL" id="NEI74050.1"/>
    </source>
</evidence>
<dbReference type="InterPro" id="IPR013655">
    <property type="entry name" value="PAS_fold_3"/>
</dbReference>
<organism evidence="2 3">
    <name type="scientific">Rhizobium lusitanum</name>
    <dbReference type="NCBI Taxonomy" id="293958"/>
    <lineage>
        <taxon>Bacteria</taxon>
        <taxon>Pseudomonadati</taxon>
        <taxon>Pseudomonadota</taxon>
        <taxon>Alphaproteobacteria</taxon>
        <taxon>Hyphomicrobiales</taxon>
        <taxon>Rhizobiaceae</taxon>
        <taxon>Rhizobium/Agrobacterium group</taxon>
        <taxon>Rhizobium</taxon>
    </lineage>
</organism>